<accession>A0A1Q8C7P2</accession>
<feature type="transmembrane region" description="Helical" evidence="6">
    <location>
        <begin position="144"/>
        <end position="168"/>
    </location>
</feature>
<comment type="subcellular location">
    <subcellularLocation>
        <location evidence="1">Membrane</location>
        <topology evidence="1">Multi-pass membrane protein</topology>
    </subcellularLocation>
</comment>
<protein>
    <recommendedName>
        <fullName evidence="7">ABC-2 type transporter transmembrane domain-containing protein</fullName>
    </recommendedName>
</protein>
<comment type="caution">
    <text evidence="8">The sequence shown here is derived from an EMBL/GenBank/DDBJ whole genome shotgun (WGS) entry which is preliminary data.</text>
</comment>
<dbReference type="PANTHER" id="PTHR43229:SF2">
    <property type="entry name" value="NODULATION PROTEIN J"/>
    <property type="match status" value="1"/>
</dbReference>
<evidence type="ECO:0000313" key="8">
    <source>
        <dbReference type="EMBL" id="OLF10381.1"/>
    </source>
</evidence>
<dbReference type="InterPro" id="IPR051784">
    <property type="entry name" value="Nod_factor_ABC_transporter"/>
</dbReference>
<evidence type="ECO:0000313" key="9">
    <source>
        <dbReference type="Proteomes" id="UP000185596"/>
    </source>
</evidence>
<name>A0A1Q8C7P2_9PSEU</name>
<reference evidence="8 9" key="1">
    <citation type="submission" date="2016-12" db="EMBL/GenBank/DDBJ databases">
        <title>The draft genome sequence of Actinophytocola sp. 11-183.</title>
        <authorList>
            <person name="Wang W."/>
            <person name="Yuan L."/>
        </authorList>
    </citation>
    <scope>NUCLEOTIDE SEQUENCE [LARGE SCALE GENOMIC DNA]</scope>
    <source>
        <strain evidence="8 9">11-183</strain>
    </source>
</reference>
<keyword evidence="4 6" id="KW-0472">Membrane</keyword>
<feature type="transmembrane region" description="Helical" evidence="6">
    <location>
        <begin position="64"/>
        <end position="90"/>
    </location>
</feature>
<evidence type="ECO:0000256" key="1">
    <source>
        <dbReference type="ARBA" id="ARBA00004141"/>
    </source>
</evidence>
<sequence>MTLDLTPSRGRVPVPVVILRQTAMELRLTLRRVDTLVIMVIPPVLTLLGVGLTEVVRLPTADRLGYVVPGAIALAVMATAFVGLATATGYERGQGVLKRLGATPLPSWGLLLAKIGSVVVLIEAQLVLLVGAGMLFGWRPHAGGVLGAVGLVALATAAFAGVAFIMAGRLRPETTAGATQLTYLLMIVFGNVVFPLPAGVVQGTQLLPVTALAEGLRSALSAGDGVPAGYWSLLGLWTVVGLVSVVLWFRWE</sequence>
<proteinExistence type="predicted"/>
<dbReference type="Proteomes" id="UP000185596">
    <property type="component" value="Unassembled WGS sequence"/>
</dbReference>
<keyword evidence="2 6" id="KW-0812">Transmembrane</keyword>
<dbReference type="GO" id="GO:0046677">
    <property type="term" value="P:response to antibiotic"/>
    <property type="evidence" value="ECO:0007669"/>
    <property type="project" value="UniProtKB-KW"/>
</dbReference>
<feature type="transmembrane region" description="Helical" evidence="6">
    <location>
        <begin position="228"/>
        <end position="249"/>
    </location>
</feature>
<evidence type="ECO:0000256" key="2">
    <source>
        <dbReference type="ARBA" id="ARBA00022692"/>
    </source>
</evidence>
<evidence type="ECO:0000256" key="5">
    <source>
        <dbReference type="ARBA" id="ARBA00023251"/>
    </source>
</evidence>
<dbReference type="Pfam" id="PF12698">
    <property type="entry name" value="ABC2_membrane_3"/>
    <property type="match status" value="1"/>
</dbReference>
<dbReference type="PANTHER" id="PTHR43229">
    <property type="entry name" value="NODULATION PROTEIN J"/>
    <property type="match status" value="1"/>
</dbReference>
<dbReference type="InterPro" id="IPR000412">
    <property type="entry name" value="ABC_2_transport"/>
</dbReference>
<dbReference type="GO" id="GO:0043190">
    <property type="term" value="C:ATP-binding cassette (ABC) transporter complex"/>
    <property type="evidence" value="ECO:0007669"/>
    <property type="project" value="InterPro"/>
</dbReference>
<feature type="transmembrane region" description="Helical" evidence="6">
    <location>
        <begin position="111"/>
        <end position="138"/>
    </location>
</feature>
<gene>
    <name evidence="8" type="ORF">BU204_31765</name>
</gene>
<evidence type="ECO:0000256" key="6">
    <source>
        <dbReference type="SAM" id="Phobius"/>
    </source>
</evidence>
<evidence type="ECO:0000259" key="7">
    <source>
        <dbReference type="Pfam" id="PF12698"/>
    </source>
</evidence>
<evidence type="ECO:0000256" key="4">
    <source>
        <dbReference type="ARBA" id="ARBA00023136"/>
    </source>
</evidence>
<dbReference type="InterPro" id="IPR013525">
    <property type="entry name" value="ABC2_TM"/>
</dbReference>
<dbReference type="STRING" id="1912961.BU204_31765"/>
<dbReference type="RefSeq" id="WP_075129489.1">
    <property type="nucleotide sequence ID" value="NZ_MSIE01000076.1"/>
</dbReference>
<dbReference type="OrthoDB" id="9786643at2"/>
<dbReference type="PIRSF" id="PIRSF006648">
    <property type="entry name" value="DrrB"/>
    <property type="match status" value="1"/>
</dbReference>
<dbReference type="AlphaFoldDB" id="A0A1Q8C7P2"/>
<dbReference type="GO" id="GO:0140359">
    <property type="term" value="F:ABC-type transporter activity"/>
    <property type="evidence" value="ECO:0007669"/>
    <property type="project" value="InterPro"/>
</dbReference>
<organism evidence="8 9">
    <name type="scientific">Actinophytocola xanthii</name>
    <dbReference type="NCBI Taxonomy" id="1912961"/>
    <lineage>
        <taxon>Bacteria</taxon>
        <taxon>Bacillati</taxon>
        <taxon>Actinomycetota</taxon>
        <taxon>Actinomycetes</taxon>
        <taxon>Pseudonocardiales</taxon>
        <taxon>Pseudonocardiaceae</taxon>
    </lineage>
</organism>
<feature type="domain" description="ABC-2 type transporter transmembrane" evidence="7">
    <location>
        <begin position="66"/>
        <end position="248"/>
    </location>
</feature>
<dbReference type="EMBL" id="MSIE01000076">
    <property type="protein sequence ID" value="OLF10381.1"/>
    <property type="molecule type" value="Genomic_DNA"/>
</dbReference>
<keyword evidence="5" id="KW-0046">Antibiotic resistance</keyword>
<feature type="transmembrane region" description="Helical" evidence="6">
    <location>
        <begin position="33"/>
        <end position="52"/>
    </location>
</feature>
<feature type="transmembrane region" description="Helical" evidence="6">
    <location>
        <begin position="180"/>
        <end position="198"/>
    </location>
</feature>
<keyword evidence="3 6" id="KW-1133">Transmembrane helix</keyword>
<keyword evidence="9" id="KW-1185">Reference proteome</keyword>
<evidence type="ECO:0000256" key="3">
    <source>
        <dbReference type="ARBA" id="ARBA00022989"/>
    </source>
</evidence>